<reference evidence="3" key="1">
    <citation type="submission" date="2012-12" db="EMBL/GenBank/DDBJ databases">
        <authorList>
            <person name="Hellsten U."/>
            <person name="Grimwood J."/>
            <person name="Chapman J.A."/>
            <person name="Shapiro H."/>
            <person name="Aerts A."/>
            <person name="Otillar R.P."/>
            <person name="Terry A.Y."/>
            <person name="Boore J.L."/>
            <person name="Simakov O."/>
            <person name="Marletaz F."/>
            <person name="Cho S.-J."/>
            <person name="Edsinger-Gonzales E."/>
            <person name="Havlak P."/>
            <person name="Kuo D.-H."/>
            <person name="Larsson T."/>
            <person name="Lv J."/>
            <person name="Arendt D."/>
            <person name="Savage R."/>
            <person name="Osoegawa K."/>
            <person name="de Jong P."/>
            <person name="Lindberg D.R."/>
            <person name="Seaver E.C."/>
            <person name="Weisblat D.A."/>
            <person name="Putnam N.H."/>
            <person name="Grigoriev I.V."/>
            <person name="Rokhsar D.S."/>
        </authorList>
    </citation>
    <scope>NUCLEOTIDE SEQUENCE</scope>
    <source>
        <strain evidence="3">I ESC-2004</strain>
    </source>
</reference>
<reference evidence="1 3" key="2">
    <citation type="journal article" date="2013" name="Nature">
        <title>Insights into bilaterian evolution from three spiralian genomes.</title>
        <authorList>
            <person name="Simakov O."/>
            <person name="Marletaz F."/>
            <person name="Cho S.J."/>
            <person name="Edsinger-Gonzales E."/>
            <person name="Havlak P."/>
            <person name="Hellsten U."/>
            <person name="Kuo D.H."/>
            <person name="Larsson T."/>
            <person name="Lv J."/>
            <person name="Arendt D."/>
            <person name="Savage R."/>
            <person name="Osoegawa K."/>
            <person name="de Jong P."/>
            <person name="Grimwood J."/>
            <person name="Chapman J.A."/>
            <person name="Shapiro H."/>
            <person name="Aerts A."/>
            <person name="Otillar R.P."/>
            <person name="Terry A.Y."/>
            <person name="Boore J.L."/>
            <person name="Grigoriev I.V."/>
            <person name="Lindberg D.R."/>
            <person name="Seaver E.C."/>
            <person name="Weisblat D.A."/>
            <person name="Putnam N.H."/>
            <person name="Rokhsar D.S."/>
        </authorList>
    </citation>
    <scope>NUCLEOTIDE SEQUENCE</scope>
    <source>
        <strain evidence="1 3">I ESC-2004</strain>
    </source>
</reference>
<proteinExistence type="predicted"/>
<gene>
    <name evidence="1" type="ORF">CAPTEDRAFT_214204</name>
</gene>
<dbReference type="OrthoDB" id="441660at2759"/>
<dbReference type="EMBL" id="AMQN01038916">
    <property type="status" value="NOT_ANNOTATED_CDS"/>
    <property type="molecule type" value="Genomic_DNA"/>
</dbReference>
<protein>
    <submittedName>
        <fullName evidence="1 2">Uncharacterized protein</fullName>
    </submittedName>
</protein>
<name>R7VEI4_CAPTE</name>
<organism evidence="1">
    <name type="scientific">Capitella teleta</name>
    <name type="common">Polychaete worm</name>
    <dbReference type="NCBI Taxonomy" id="283909"/>
    <lineage>
        <taxon>Eukaryota</taxon>
        <taxon>Metazoa</taxon>
        <taxon>Spiralia</taxon>
        <taxon>Lophotrochozoa</taxon>
        <taxon>Annelida</taxon>
        <taxon>Polychaeta</taxon>
        <taxon>Sedentaria</taxon>
        <taxon>Scolecida</taxon>
        <taxon>Capitellidae</taxon>
        <taxon>Capitella</taxon>
    </lineage>
</organism>
<accession>R7VEI4</accession>
<dbReference type="EnsemblMetazoa" id="CapteT214204">
    <property type="protein sequence ID" value="CapteP214204"/>
    <property type="gene ID" value="CapteG214204"/>
</dbReference>
<evidence type="ECO:0000313" key="1">
    <source>
        <dbReference type="EMBL" id="ELU14090.1"/>
    </source>
</evidence>
<evidence type="ECO:0000313" key="2">
    <source>
        <dbReference type="EnsemblMetazoa" id="CapteP214204"/>
    </source>
</evidence>
<dbReference type="AlphaFoldDB" id="R7VEI4"/>
<reference evidence="2" key="3">
    <citation type="submission" date="2015-06" db="UniProtKB">
        <authorList>
            <consortium name="EnsemblMetazoa"/>
        </authorList>
    </citation>
    <scope>IDENTIFICATION</scope>
</reference>
<dbReference type="InterPro" id="IPR008979">
    <property type="entry name" value="Galactose-bd-like_sf"/>
</dbReference>
<dbReference type="Gene3D" id="2.60.120.260">
    <property type="entry name" value="Galactose-binding domain-like"/>
    <property type="match status" value="1"/>
</dbReference>
<evidence type="ECO:0000313" key="3">
    <source>
        <dbReference type="Proteomes" id="UP000014760"/>
    </source>
</evidence>
<keyword evidence="3" id="KW-1185">Reference proteome</keyword>
<dbReference type="Proteomes" id="UP000014760">
    <property type="component" value="Unassembled WGS sequence"/>
</dbReference>
<dbReference type="SUPFAM" id="SSF49785">
    <property type="entry name" value="Galactose-binding domain-like"/>
    <property type="match status" value="1"/>
</dbReference>
<sequence length="303" mass="33376">MPLHYVSAALPIRLTACRGFKAHAWSNCYTRSMRLSLSVKNIGEIWKFVKSGDDKSLGNKVENTAKIICDKNINILAIKHHVLGITSQPNSFGRLAKEERGLDGIFLGNQKAFEATFNELQGSVTARYVRLYILSYYLSPFIQWELLSCRNYVQPFVDFHPGPLSASYDGSATGCIKTTDTVNNQIRMQWKGLVAHSNVMNLVLSGRSLICAHHFTKVGIEVDSMGCNAGYALCKIEGSGVDGSCHAACKLRDGQVRQPFNLLLMVTGNVAELCGVSMNLDLLPAERSVIDDWGAFVQDISAH</sequence>
<dbReference type="EMBL" id="KB294776">
    <property type="protein sequence ID" value="ELU14090.1"/>
    <property type="molecule type" value="Genomic_DNA"/>
</dbReference>
<dbReference type="HOGENOM" id="CLU_919024_0_0_1"/>